<keyword evidence="2" id="KW-1133">Transmembrane helix</keyword>
<keyword evidence="2" id="KW-0812">Transmembrane</keyword>
<dbReference type="AlphaFoldDB" id="A0ABD3RY12"/>
<name>A0ABD3RY12_9STRA</name>
<evidence type="ECO:0000256" key="1">
    <source>
        <dbReference type="SAM" id="MobiDB-lite"/>
    </source>
</evidence>
<proteinExistence type="predicted"/>
<protein>
    <submittedName>
        <fullName evidence="3">Uncharacterized protein</fullName>
    </submittedName>
</protein>
<feature type="transmembrane region" description="Helical" evidence="2">
    <location>
        <begin position="225"/>
        <end position="247"/>
    </location>
</feature>
<feature type="transmembrane region" description="Helical" evidence="2">
    <location>
        <begin position="259"/>
        <end position="276"/>
    </location>
</feature>
<dbReference type="Proteomes" id="UP001530377">
    <property type="component" value="Unassembled WGS sequence"/>
</dbReference>
<feature type="region of interest" description="Disordered" evidence="1">
    <location>
        <begin position="101"/>
        <end position="132"/>
    </location>
</feature>
<feature type="transmembrane region" description="Helical" evidence="2">
    <location>
        <begin position="171"/>
        <end position="189"/>
    </location>
</feature>
<reference evidence="3 4" key="1">
    <citation type="submission" date="2024-10" db="EMBL/GenBank/DDBJ databases">
        <title>Updated reference genomes for cyclostephanoid diatoms.</title>
        <authorList>
            <person name="Roberts W.R."/>
            <person name="Alverson A.J."/>
        </authorList>
    </citation>
    <scope>NUCLEOTIDE SEQUENCE [LARGE SCALE GENOMIC DNA]</scope>
    <source>
        <strain evidence="3 4">AJA228-03</strain>
    </source>
</reference>
<sequence length="310" mass="33590">MRPSLNLILATVVFHCESSHSSTFSRWHRSPASSFVVPSSFSPSSSSTLLTASWEHPPLHRIRYGSTGASPCRISSSSRVRKCDPWIPSSSSRTVIARYLSKGDDSEGDGDDIRVGIDDAVDDGDGDGNRSGRYDDTFGPLLPIAEAVDAATGGWGLSYADLHPVTPRTNVGRAFLATNFFYAAAGIWLMTNGDWIYGGLTEIAGVVSFIYHYTQLEFGKDRSEVRLALLIDYVCAGSALLTGGAYMVQAGITHVPIEAVTSAVGAVVCLSLCWIWEFGYPYIFWHSLWHLLSAYTGYVVGLEHMSNIGG</sequence>
<feature type="transmembrane region" description="Helical" evidence="2">
    <location>
        <begin position="195"/>
        <end position="213"/>
    </location>
</feature>
<gene>
    <name evidence="3" type="ORF">ACHAXA_009938</name>
</gene>
<feature type="compositionally biased region" description="Basic and acidic residues" evidence="1">
    <location>
        <begin position="101"/>
        <end position="117"/>
    </location>
</feature>
<evidence type="ECO:0000313" key="4">
    <source>
        <dbReference type="Proteomes" id="UP001530377"/>
    </source>
</evidence>
<feature type="transmembrane region" description="Helical" evidence="2">
    <location>
        <begin position="283"/>
        <end position="301"/>
    </location>
</feature>
<comment type="caution">
    <text evidence="3">The sequence shown here is derived from an EMBL/GenBank/DDBJ whole genome shotgun (WGS) entry which is preliminary data.</text>
</comment>
<evidence type="ECO:0000256" key="2">
    <source>
        <dbReference type="SAM" id="Phobius"/>
    </source>
</evidence>
<keyword evidence="2" id="KW-0472">Membrane</keyword>
<dbReference type="EMBL" id="JALLPB020000119">
    <property type="protein sequence ID" value="KAL3817107.1"/>
    <property type="molecule type" value="Genomic_DNA"/>
</dbReference>
<organism evidence="3 4">
    <name type="scientific">Cyclostephanos tholiformis</name>
    <dbReference type="NCBI Taxonomy" id="382380"/>
    <lineage>
        <taxon>Eukaryota</taxon>
        <taxon>Sar</taxon>
        <taxon>Stramenopiles</taxon>
        <taxon>Ochrophyta</taxon>
        <taxon>Bacillariophyta</taxon>
        <taxon>Coscinodiscophyceae</taxon>
        <taxon>Thalassiosirophycidae</taxon>
        <taxon>Stephanodiscales</taxon>
        <taxon>Stephanodiscaceae</taxon>
        <taxon>Cyclostephanos</taxon>
    </lineage>
</organism>
<keyword evidence="4" id="KW-1185">Reference proteome</keyword>
<accession>A0ABD3RY12</accession>
<evidence type="ECO:0000313" key="3">
    <source>
        <dbReference type="EMBL" id="KAL3817107.1"/>
    </source>
</evidence>